<evidence type="ECO:0000313" key="12">
    <source>
        <dbReference type="Proteomes" id="UP001597343"/>
    </source>
</evidence>
<proteinExistence type="inferred from homology"/>
<dbReference type="SUPFAM" id="SSF48019">
    <property type="entry name" value="post-AAA+ oligomerization domain-like"/>
    <property type="match status" value="1"/>
</dbReference>
<evidence type="ECO:0000256" key="4">
    <source>
        <dbReference type="ARBA" id="ARBA00022695"/>
    </source>
</evidence>
<dbReference type="NCBIfam" id="TIGR01128">
    <property type="entry name" value="holA"/>
    <property type="match status" value="1"/>
</dbReference>
<dbReference type="PANTHER" id="PTHR34388:SF1">
    <property type="entry name" value="DNA POLYMERASE III SUBUNIT DELTA"/>
    <property type="match status" value="1"/>
</dbReference>
<keyword evidence="3 11" id="KW-0808">Transferase</keyword>
<dbReference type="InterPro" id="IPR005790">
    <property type="entry name" value="DNA_polIII_delta"/>
</dbReference>
<evidence type="ECO:0000256" key="5">
    <source>
        <dbReference type="ARBA" id="ARBA00022705"/>
    </source>
</evidence>
<dbReference type="EMBL" id="JBHUIO010000012">
    <property type="protein sequence ID" value="MFD2172150.1"/>
    <property type="molecule type" value="Genomic_DNA"/>
</dbReference>
<dbReference type="Gene3D" id="3.40.50.300">
    <property type="entry name" value="P-loop containing nucleotide triphosphate hydrolases"/>
    <property type="match status" value="1"/>
</dbReference>
<evidence type="ECO:0000256" key="3">
    <source>
        <dbReference type="ARBA" id="ARBA00022679"/>
    </source>
</evidence>
<dbReference type="Gene3D" id="1.20.272.10">
    <property type="match status" value="1"/>
</dbReference>
<dbReference type="Proteomes" id="UP001597343">
    <property type="component" value="Unassembled WGS sequence"/>
</dbReference>
<comment type="catalytic activity">
    <reaction evidence="8">
        <text>DNA(n) + a 2'-deoxyribonucleoside 5'-triphosphate = DNA(n+1) + diphosphate</text>
        <dbReference type="Rhea" id="RHEA:22508"/>
        <dbReference type="Rhea" id="RHEA-COMP:17339"/>
        <dbReference type="Rhea" id="RHEA-COMP:17340"/>
        <dbReference type="ChEBI" id="CHEBI:33019"/>
        <dbReference type="ChEBI" id="CHEBI:61560"/>
        <dbReference type="ChEBI" id="CHEBI:173112"/>
        <dbReference type="EC" id="2.7.7.7"/>
    </reaction>
</comment>
<sequence length="356" mass="40338">MAALSFRDVMGELKRGVLHGVYLLYGTEALLMEDVVYAIQQQAFPQGVDDFSFTKIHYDETPIQLAVQEAETIPFLADRKVVYVQNCLAFTASKSPRVDHNPDALQAYLENPAPYTTLILTVQAEKLDERKKLTKAAQKNACVVQFQALKENECREWIYAEVGRQNGQITPDATARLLLSVGTNLRLLRSEIEKLILYAGEEATIEEAMVDALATRTMEQNIFVFIDEVVRVRIEKAMRMMYDLLKNKEEPIKLLFMITRQVRIMHQVKVQSGRGYSLQQIASQIGVHPYATKVAKEQGNRFSVKALERLLADLAEIDYKIKTGQIQDRTALEMFLLSLPQKVSEEGHPGGHYAGR</sequence>
<reference evidence="12" key="1">
    <citation type="journal article" date="2019" name="Int. J. Syst. Evol. Microbiol.">
        <title>The Global Catalogue of Microorganisms (GCM) 10K type strain sequencing project: providing services to taxonomists for standard genome sequencing and annotation.</title>
        <authorList>
            <consortium name="The Broad Institute Genomics Platform"/>
            <consortium name="The Broad Institute Genome Sequencing Center for Infectious Disease"/>
            <person name="Wu L."/>
            <person name="Ma J."/>
        </authorList>
    </citation>
    <scope>NUCLEOTIDE SEQUENCE [LARGE SCALE GENOMIC DNA]</scope>
    <source>
        <strain evidence="12">CGMCC 1.13574</strain>
    </source>
</reference>
<dbReference type="InterPro" id="IPR008921">
    <property type="entry name" value="DNA_pol3_clamp-load_cplx_C"/>
</dbReference>
<dbReference type="Pfam" id="PF06144">
    <property type="entry name" value="DNA_pol3_delta"/>
    <property type="match status" value="1"/>
</dbReference>
<protein>
    <recommendedName>
        <fullName evidence="2">DNA polymerase III subunit delta</fullName>
        <ecNumber evidence="1">2.7.7.7</ecNumber>
    </recommendedName>
</protein>
<feature type="domain" description="DNA polymerase III delta subunit-like C-terminal" evidence="10">
    <location>
        <begin position="219"/>
        <end position="338"/>
    </location>
</feature>
<evidence type="ECO:0000259" key="10">
    <source>
        <dbReference type="Pfam" id="PF21694"/>
    </source>
</evidence>
<evidence type="ECO:0000256" key="2">
    <source>
        <dbReference type="ARBA" id="ARBA00017703"/>
    </source>
</evidence>
<evidence type="ECO:0000259" key="9">
    <source>
        <dbReference type="Pfam" id="PF06144"/>
    </source>
</evidence>
<accession>A0ABW5A2H2</accession>
<dbReference type="RefSeq" id="WP_386049539.1">
    <property type="nucleotide sequence ID" value="NZ_JBHUIO010000012.1"/>
</dbReference>
<evidence type="ECO:0000313" key="11">
    <source>
        <dbReference type="EMBL" id="MFD2172150.1"/>
    </source>
</evidence>
<dbReference type="InterPro" id="IPR048466">
    <property type="entry name" value="DNA_pol3_delta-like_C"/>
</dbReference>
<keyword evidence="4 11" id="KW-0548">Nucleotidyltransferase</keyword>
<evidence type="ECO:0000256" key="6">
    <source>
        <dbReference type="ARBA" id="ARBA00022932"/>
    </source>
</evidence>
<keyword evidence="5" id="KW-0235">DNA replication</keyword>
<dbReference type="InterPro" id="IPR027417">
    <property type="entry name" value="P-loop_NTPase"/>
</dbReference>
<dbReference type="GO" id="GO:0003887">
    <property type="term" value="F:DNA-directed DNA polymerase activity"/>
    <property type="evidence" value="ECO:0007669"/>
    <property type="project" value="UniProtKB-EC"/>
</dbReference>
<organism evidence="11 12">
    <name type="scientific">Tumebacillus lipolyticus</name>
    <dbReference type="NCBI Taxonomy" id="1280370"/>
    <lineage>
        <taxon>Bacteria</taxon>
        <taxon>Bacillati</taxon>
        <taxon>Bacillota</taxon>
        <taxon>Bacilli</taxon>
        <taxon>Bacillales</taxon>
        <taxon>Alicyclobacillaceae</taxon>
        <taxon>Tumebacillus</taxon>
    </lineage>
</organism>
<evidence type="ECO:0000256" key="1">
    <source>
        <dbReference type="ARBA" id="ARBA00012417"/>
    </source>
</evidence>
<name>A0ABW5A2H2_9BACL</name>
<evidence type="ECO:0000256" key="7">
    <source>
        <dbReference type="ARBA" id="ARBA00034754"/>
    </source>
</evidence>
<dbReference type="PANTHER" id="PTHR34388">
    <property type="entry name" value="DNA POLYMERASE III SUBUNIT DELTA"/>
    <property type="match status" value="1"/>
</dbReference>
<dbReference type="Pfam" id="PF21694">
    <property type="entry name" value="DNA_pol3_delta_C"/>
    <property type="match status" value="1"/>
</dbReference>
<keyword evidence="12" id="KW-1185">Reference proteome</keyword>
<keyword evidence="6" id="KW-0239">DNA-directed DNA polymerase</keyword>
<dbReference type="Gene3D" id="1.10.8.60">
    <property type="match status" value="1"/>
</dbReference>
<comment type="caution">
    <text evidence="11">The sequence shown here is derived from an EMBL/GenBank/DDBJ whole genome shotgun (WGS) entry which is preliminary data.</text>
</comment>
<comment type="similarity">
    <text evidence="7">Belongs to the DNA polymerase HolA subunit family.</text>
</comment>
<dbReference type="InterPro" id="IPR010372">
    <property type="entry name" value="DNA_pol3_delta_N"/>
</dbReference>
<feature type="domain" description="DNA polymerase III delta N-terminal" evidence="9">
    <location>
        <begin position="22"/>
        <end position="147"/>
    </location>
</feature>
<dbReference type="SUPFAM" id="SSF52540">
    <property type="entry name" value="P-loop containing nucleoside triphosphate hydrolases"/>
    <property type="match status" value="1"/>
</dbReference>
<evidence type="ECO:0000256" key="8">
    <source>
        <dbReference type="ARBA" id="ARBA00049244"/>
    </source>
</evidence>
<gene>
    <name evidence="11" type="primary">holA</name>
    <name evidence="11" type="ORF">ACFSOY_19485</name>
</gene>
<dbReference type="EC" id="2.7.7.7" evidence="1"/>